<dbReference type="InterPro" id="IPR001841">
    <property type="entry name" value="Znf_RING"/>
</dbReference>
<evidence type="ECO:0000313" key="8">
    <source>
        <dbReference type="Proteomes" id="UP000663829"/>
    </source>
</evidence>
<dbReference type="InterPro" id="IPR013083">
    <property type="entry name" value="Znf_RING/FYVE/PHD"/>
</dbReference>
<keyword evidence="2 4" id="KW-0863">Zinc-finger</keyword>
<feature type="domain" description="RING-type" evidence="5">
    <location>
        <begin position="21"/>
        <end position="63"/>
    </location>
</feature>
<accession>A0A814YMK3</accession>
<evidence type="ECO:0000313" key="6">
    <source>
        <dbReference type="EMBL" id="CAF1232948.1"/>
    </source>
</evidence>
<evidence type="ECO:0000259" key="5">
    <source>
        <dbReference type="PROSITE" id="PS50089"/>
    </source>
</evidence>
<dbReference type="Proteomes" id="UP000663829">
    <property type="component" value="Unassembled WGS sequence"/>
</dbReference>
<sequence>MGISEEMVVSFGDSPKKLITCSVCLQVLWKPMTCEECENSYCTDCITQWLKQQQAMNRKHTCPNSNCEFKQKNKIPSLLVQLLSQLRVKCVNTINGCKELLPYEALDEHQLVCGFQQQLCQMRENGCKEIVLKKDIVTHGATCGYQRQECKGQVYGCKDIVLKKDILAHEAECGYIKQQCKGKAHGCKDLVLKKDLNTHEPQCNYIQLLCQSCETKYLRGDGHELMKCLQNQIKNLANEMQKSNANDNQQKTLIDQLKEETRLLKVNEEEQKGVNTKLLKEIRLLKASDTQQKILIDQLKEETRLLKGKHQFNLIWFQVALMLKPHIKIALTPAEIGREIFGCLIISMPDSR</sequence>
<name>A0A814YMK3_9BILA</name>
<evidence type="ECO:0000313" key="7">
    <source>
        <dbReference type="EMBL" id="CAF3995582.1"/>
    </source>
</evidence>
<dbReference type="AlphaFoldDB" id="A0A814YMK3"/>
<gene>
    <name evidence="6" type="ORF">GPM918_LOCUS25266</name>
    <name evidence="7" type="ORF">SRO942_LOCUS25273</name>
</gene>
<dbReference type="OrthoDB" id="9049620at2759"/>
<evidence type="ECO:0000256" key="2">
    <source>
        <dbReference type="ARBA" id="ARBA00022771"/>
    </source>
</evidence>
<dbReference type="Gene3D" id="3.30.40.10">
    <property type="entry name" value="Zinc/RING finger domain, C3HC4 (zinc finger)"/>
    <property type="match status" value="2"/>
</dbReference>
<organism evidence="6 8">
    <name type="scientific">Didymodactylos carnosus</name>
    <dbReference type="NCBI Taxonomy" id="1234261"/>
    <lineage>
        <taxon>Eukaryota</taxon>
        <taxon>Metazoa</taxon>
        <taxon>Spiralia</taxon>
        <taxon>Gnathifera</taxon>
        <taxon>Rotifera</taxon>
        <taxon>Eurotatoria</taxon>
        <taxon>Bdelloidea</taxon>
        <taxon>Philodinida</taxon>
        <taxon>Philodinidae</taxon>
        <taxon>Didymodactylos</taxon>
    </lineage>
</organism>
<dbReference type="EMBL" id="CAJOBC010009753">
    <property type="protein sequence ID" value="CAF3995582.1"/>
    <property type="molecule type" value="Genomic_DNA"/>
</dbReference>
<evidence type="ECO:0000256" key="1">
    <source>
        <dbReference type="ARBA" id="ARBA00022723"/>
    </source>
</evidence>
<keyword evidence="1" id="KW-0479">Metal-binding</keyword>
<dbReference type="EMBL" id="CAJNOQ010009747">
    <property type="protein sequence ID" value="CAF1232948.1"/>
    <property type="molecule type" value="Genomic_DNA"/>
</dbReference>
<proteinExistence type="predicted"/>
<reference evidence="6" key="1">
    <citation type="submission" date="2021-02" db="EMBL/GenBank/DDBJ databases">
        <authorList>
            <person name="Nowell W R."/>
        </authorList>
    </citation>
    <scope>NUCLEOTIDE SEQUENCE</scope>
</reference>
<dbReference type="SUPFAM" id="SSF49599">
    <property type="entry name" value="TRAF domain-like"/>
    <property type="match status" value="2"/>
</dbReference>
<dbReference type="Pfam" id="PF00097">
    <property type="entry name" value="zf-C3HC4"/>
    <property type="match status" value="1"/>
</dbReference>
<protein>
    <recommendedName>
        <fullName evidence="5">RING-type domain-containing protein</fullName>
    </recommendedName>
</protein>
<dbReference type="GO" id="GO:0008270">
    <property type="term" value="F:zinc ion binding"/>
    <property type="evidence" value="ECO:0007669"/>
    <property type="project" value="UniProtKB-KW"/>
</dbReference>
<dbReference type="PROSITE" id="PS50089">
    <property type="entry name" value="ZF_RING_2"/>
    <property type="match status" value="1"/>
</dbReference>
<comment type="caution">
    <text evidence="6">The sequence shown here is derived from an EMBL/GenBank/DDBJ whole genome shotgun (WGS) entry which is preliminary data.</text>
</comment>
<dbReference type="InterPro" id="IPR018957">
    <property type="entry name" value="Znf_C3HC4_RING-type"/>
</dbReference>
<dbReference type="PANTHER" id="PTHR10131">
    <property type="entry name" value="TNF RECEPTOR ASSOCIATED FACTOR"/>
    <property type="match status" value="1"/>
</dbReference>
<evidence type="ECO:0000256" key="3">
    <source>
        <dbReference type="ARBA" id="ARBA00022833"/>
    </source>
</evidence>
<dbReference type="SUPFAM" id="SSF57850">
    <property type="entry name" value="RING/U-box"/>
    <property type="match status" value="1"/>
</dbReference>
<evidence type="ECO:0000256" key="4">
    <source>
        <dbReference type="PROSITE-ProRule" id="PRU00175"/>
    </source>
</evidence>
<keyword evidence="3" id="KW-0862">Zinc</keyword>
<keyword evidence="8" id="KW-1185">Reference proteome</keyword>
<dbReference type="Proteomes" id="UP000681722">
    <property type="component" value="Unassembled WGS sequence"/>
</dbReference>
<dbReference type="PANTHER" id="PTHR10131:SF94">
    <property type="entry name" value="TNF RECEPTOR-ASSOCIATED FACTOR 4"/>
    <property type="match status" value="1"/>
</dbReference>